<evidence type="ECO:0000256" key="2">
    <source>
        <dbReference type="SAM" id="SignalP"/>
    </source>
</evidence>
<keyword evidence="2" id="KW-0732">Signal</keyword>
<evidence type="ECO:0000313" key="4">
    <source>
        <dbReference type="Proteomes" id="UP001058974"/>
    </source>
</evidence>
<feature type="region of interest" description="Disordered" evidence="1">
    <location>
        <begin position="49"/>
        <end position="75"/>
    </location>
</feature>
<proteinExistence type="predicted"/>
<evidence type="ECO:0000256" key="1">
    <source>
        <dbReference type="SAM" id="MobiDB-lite"/>
    </source>
</evidence>
<protein>
    <submittedName>
        <fullName evidence="3">Uncharacterized protein</fullName>
    </submittedName>
</protein>
<keyword evidence="4" id="KW-1185">Reference proteome</keyword>
<dbReference type="AlphaFoldDB" id="A0A9D4WXG9"/>
<gene>
    <name evidence="3" type="ORF">KIW84_056160</name>
</gene>
<feature type="signal peptide" evidence="2">
    <location>
        <begin position="1"/>
        <end position="19"/>
    </location>
</feature>
<dbReference type="Proteomes" id="UP001058974">
    <property type="component" value="Chromosome 5"/>
</dbReference>
<evidence type="ECO:0000313" key="3">
    <source>
        <dbReference type="EMBL" id="KAI5410908.1"/>
    </source>
</evidence>
<accession>A0A9D4WXG9</accession>
<name>A0A9D4WXG9_PEA</name>
<feature type="chain" id="PRO_5038844996" evidence="2">
    <location>
        <begin position="20"/>
        <end position="88"/>
    </location>
</feature>
<comment type="caution">
    <text evidence="3">The sequence shown here is derived from an EMBL/GenBank/DDBJ whole genome shotgun (WGS) entry which is preliminary data.</text>
</comment>
<sequence length="88" mass="9945">MPEFPTFLMCLSLFRNSWSSSLLPFLSLGFRDFTSLSPSWENKLKLIDEKGSDGGEGDLPRNQDEDHDQFNKGSDEVEEIELAAGVKF</sequence>
<dbReference type="EMBL" id="JAMSHJ010000005">
    <property type="protein sequence ID" value="KAI5410908.1"/>
    <property type="molecule type" value="Genomic_DNA"/>
</dbReference>
<dbReference type="Gramene" id="Psat05G0616000-T1">
    <property type="protein sequence ID" value="KAI5410908.1"/>
    <property type="gene ID" value="KIW84_056160"/>
</dbReference>
<organism evidence="3 4">
    <name type="scientific">Pisum sativum</name>
    <name type="common">Garden pea</name>
    <name type="synonym">Lathyrus oleraceus</name>
    <dbReference type="NCBI Taxonomy" id="3888"/>
    <lineage>
        <taxon>Eukaryota</taxon>
        <taxon>Viridiplantae</taxon>
        <taxon>Streptophyta</taxon>
        <taxon>Embryophyta</taxon>
        <taxon>Tracheophyta</taxon>
        <taxon>Spermatophyta</taxon>
        <taxon>Magnoliopsida</taxon>
        <taxon>eudicotyledons</taxon>
        <taxon>Gunneridae</taxon>
        <taxon>Pentapetalae</taxon>
        <taxon>rosids</taxon>
        <taxon>fabids</taxon>
        <taxon>Fabales</taxon>
        <taxon>Fabaceae</taxon>
        <taxon>Papilionoideae</taxon>
        <taxon>50 kb inversion clade</taxon>
        <taxon>NPAAA clade</taxon>
        <taxon>Hologalegina</taxon>
        <taxon>IRL clade</taxon>
        <taxon>Fabeae</taxon>
        <taxon>Lathyrus</taxon>
    </lineage>
</organism>
<reference evidence="3 4" key="1">
    <citation type="journal article" date="2022" name="Nat. Genet.">
        <title>Improved pea reference genome and pan-genome highlight genomic features and evolutionary characteristics.</title>
        <authorList>
            <person name="Yang T."/>
            <person name="Liu R."/>
            <person name="Luo Y."/>
            <person name="Hu S."/>
            <person name="Wang D."/>
            <person name="Wang C."/>
            <person name="Pandey M.K."/>
            <person name="Ge S."/>
            <person name="Xu Q."/>
            <person name="Li N."/>
            <person name="Li G."/>
            <person name="Huang Y."/>
            <person name="Saxena R.K."/>
            <person name="Ji Y."/>
            <person name="Li M."/>
            <person name="Yan X."/>
            <person name="He Y."/>
            <person name="Liu Y."/>
            <person name="Wang X."/>
            <person name="Xiang C."/>
            <person name="Varshney R.K."/>
            <person name="Ding H."/>
            <person name="Gao S."/>
            <person name="Zong X."/>
        </authorList>
    </citation>
    <scope>NUCLEOTIDE SEQUENCE [LARGE SCALE GENOMIC DNA]</scope>
    <source>
        <strain evidence="3 4">cv. Zhongwan 6</strain>
    </source>
</reference>